<dbReference type="CDD" id="cd08168">
    <property type="entry name" value="Cytochrom_C3"/>
    <property type="match status" value="1"/>
</dbReference>
<proteinExistence type="predicted"/>
<keyword evidence="4" id="KW-1185">Reference proteome</keyword>
<dbReference type="RefSeq" id="WP_214176648.1">
    <property type="nucleotide sequence ID" value="NZ_JAHCVK010000013.1"/>
</dbReference>
<gene>
    <name evidence="3" type="ORF">KI810_16445</name>
</gene>
<evidence type="ECO:0000313" key="3">
    <source>
        <dbReference type="EMBL" id="MBT0654643.1"/>
    </source>
</evidence>
<protein>
    <recommendedName>
        <fullName evidence="5">Cytochrome c-552/4 domain-containing protein</fullName>
    </recommendedName>
</protein>
<feature type="signal peptide" evidence="2">
    <location>
        <begin position="1"/>
        <end position="23"/>
    </location>
</feature>
<dbReference type="InterPro" id="IPR010176">
    <property type="entry name" value="C4xCH_C2xCH_motif_GEOSU"/>
</dbReference>
<dbReference type="Pfam" id="PF09698">
    <property type="entry name" value="GSu_C4xC__C2xCH"/>
    <property type="match status" value="1"/>
</dbReference>
<feature type="compositionally biased region" description="Basic and acidic residues" evidence="1">
    <location>
        <begin position="339"/>
        <end position="348"/>
    </location>
</feature>
<evidence type="ECO:0000256" key="1">
    <source>
        <dbReference type="SAM" id="MobiDB-lite"/>
    </source>
</evidence>
<dbReference type="EMBL" id="JAHCVK010000013">
    <property type="protein sequence ID" value="MBT0654643.1"/>
    <property type="molecule type" value="Genomic_DNA"/>
</dbReference>
<dbReference type="InterPro" id="IPR036280">
    <property type="entry name" value="Multihaem_cyt_sf"/>
</dbReference>
<keyword evidence="2" id="KW-0732">Signal</keyword>
<evidence type="ECO:0000256" key="2">
    <source>
        <dbReference type="SAM" id="SignalP"/>
    </source>
</evidence>
<comment type="caution">
    <text evidence="3">The sequence shown here is derived from an EMBL/GenBank/DDBJ whole genome shotgun (WGS) entry which is preliminary data.</text>
</comment>
<dbReference type="Gene3D" id="1.10.1130.10">
    <property type="entry name" value="Flavocytochrome C3, Chain A"/>
    <property type="match status" value="1"/>
</dbReference>
<reference evidence="3 4" key="1">
    <citation type="submission" date="2021-05" db="EMBL/GenBank/DDBJ databases">
        <title>The draft genome of Geobacter luticola JCM 17780.</title>
        <authorList>
            <person name="Xu Z."/>
            <person name="Masuda Y."/>
            <person name="Itoh H."/>
            <person name="Senoo K."/>
        </authorList>
    </citation>
    <scope>NUCLEOTIDE SEQUENCE [LARGE SCALE GENOMIC DNA]</scope>
    <source>
        <strain evidence="3 4">JCM 17780</strain>
    </source>
</reference>
<dbReference type="SUPFAM" id="SSF48695">
    <property type="entry name" value="Multiheme cytochromes"/>
    <property type="match status" value="1"/>
</dbReference>
<dbReference type="Proteomes" id="UP000756860">
    <property type="component" value="Unassembled WGS sequence"/>
</dbReference>
<evidence type="ECO:0008006" key="5">
    <source>
        <dbReference type="Google" id="ProtNLM"/>
    </source>
</evidence>
<feature type="region of interest" description="Disordered" evidence="1">
    <location>
        <begin position="339"/>
        <end position="359"/>
    </location>
</feature>
<name>A0ABS5SH12_9BACT</name>
<accession>A0ABS5SH12</accession>
<evidence type="ECO:0000313" key="4">
    <source>
        <dbReference type="Proteomes" id="UP000756860"/>
    </source>
</evidence>
<feature type="chain" id="PRO_5046425765" description="Cytochrome c-552/4 domain-containing protein" evidence="2">
    <location>
        <begin position="24"/>
        <end position="419"/>
    </location>
</feature>
<sequence>MITRRYLLFTLLLGMFSTHKSLAQNETPSSQPPSAVAAVTFPLGTATPSEVCGACHKAIYREFALGFGSDIRNRGVALKSPHEQRLDLPANVSSTTTAHAMAGVDPFPIHAREAEEEGKSCNVCHFPEAFEIPDMDVAEVFKPAPRPKDQEAGGLTCASCHLTPDGKIRGPYNLRAPHNNFPDVRMKTSLMCAYCHSLGKRVVGKQTQTFLEWRDDFWKQGLGSQNCQDCHMPRTTRKLAENSDVPERVVARHLWTGGRSVQRLQNALSQVIVQPTAGAASFEFRLINIGAGHSVPTGSNRRAIYLQVYAKHKRGKVVEQHEWLFAPWYSARPDDRKYLEDDRQRPDAKAAMQADAQGPHEQIIRAGEERVLSWSPKLRPGSYSIQARLVYDLNRYNDRKITNDQTLISTTTLNVSVGK</sequence>
<organism evidence="3 4">
    <name type="scientific">Geomobilimonas luticola</name>
    <dbReference type="NCBI Taxonomy" id="1114878"/>
    <lineage>
        <taxon>Bacteria</taxon>
        <taxon>Pseudomonadati</taxon>
        <taxon>Thermodesulfobacteriota</taxon>
        <taxon>Desulfuromonadia</taxon>
        <taxon>Geobacterales</taxon>
        <taxon>Geobacteraceae</taxon>
        <taxon>Geomobilimonas</taxon>
    </lineage>
</organism>